<protein>
    <submittedName>
        <fullName evidence="2">Flavin-binding monooxygenase family protein</fullName>
    </submittedName>
</protein>
<dbReference type="PANTHER" id="PTHR33167:SF18">
    <property type="entry name" value="GB|AAF67766.1"/>
    <property type="match status" value="1"/>
</dbReference>
<name>A0A6A3AT21_HIBSY</name>
<feature type="region of interest" description="Disordered" evidence="1">
    <location>
        <begin position="146"/>
        <end position="169"/>
    </location>
</feature>
<feature type="region of interest" description="Disordered" evidence="1">
    <location>
        <begin position="724"/>
        <end position="785"/>
    </location>
</feature>
<evidence type="ECO:0000313" key="3">
    <source>
        <dbReference type="Proteomes" id="UP000436088"/>
    </source>
</evidence>
<reference evidence="2" key="1">
    <citation type="submission" date="2019-09" db="EMBL/GenBank/DDBJ databases">
        <title>Draft genome information of white flower Hibiscus syriacus.</title>
        <authorList>
            <person name="Kim Y.-M."/>
        </authorList>
    </citation>
    <scope>NUCLEOTIDE SEQUENCE [LARGE SCALE GENOMIC DNA]</scope>
    <source>
        <strain evidence="2">YM2019G1</strain>
    </source>
</reference>
<comment type="caution">
    <text evidence="2">The sequence shown here is derived from an EMBL/GenBank/DDBJ whole genome shotgun (WGS) entry which is preliminary data.</text>
</comment>
<keyword evidence="2" id="KW-0503">Monooxygenase</keyword>
<keyword evidence="3" id="KW-1185">Reference proteome</keyword>
<accession>A0A6A3AT21</accession>
<feature type="region of interest" description="Disordered" evidence="1">
    <location>
        <begin position="534"/>
        <end position="558"/>
    </location>
</feature>
<feature type="compositionally biased region" description="Polar residues" evidence="1">
    <location>
        <begin position="756"/>
        <end position="778"/>
    </location>
</feature>
<feature type="region of interest" description="Disordered" evidence="1">
    <location>
        <begin position="681"/>
        <end position="702"/>
    </location>
</feature>
<dbReference type="PANTHER" id="PTHR33167">
    <property type="entry name" value="TRANSCRIPTION FACTOR, PUTATIVE (DUF863)-RELATED"/>
    <property type="match status" value="1"/>
</dbReference>
<proteinExistence type="predicted"/>
<organism evidence="2 3">
    <name type="scientific">Hibiscus syriacus</name>
    <name type="common">Rose of Sharon</name>
    <dbReference type="NCBI Taxonomy" id="106335"/>
    <lineage>
        <taxon>Eukaryota</taxon>
        <taxon>Viridiplantae</taxon>
        <taxon>Streptophyta</taxon>
        <taxon>Embryophyta</taxon>
        <taxon>Tracheophyta</taxon>
        <taxon>Spermatophyta</taxon>
        <taxon>Magnoliopsida</taxon>
        <taxon>eudicotyledons</taxon>
        <taxon>Gunneridae</taxon>
        <taxon>Pentapetalae</taxon>
        <taxon>rosids</taxon>
        <taxon>malvids</taxon>
        <taxon>Malvales</taxon>
        <taxon>Malvaceae</taxon>
        <taxon>Malvoideae</taxon>
        <taxon>Hibiscus</taxon>
    </lineage>
</organism>
<evidence type="ECO:0000256" key="1">
    <source>
        <dbReference type="SAM" id="MobiDB-lite"/>
    </source>
</evidence>
<dbReference type="Proteomes" id="UP000436088">
    <property type="component" value="Unassembled WGS sequence"/>
</dbReference>
<keyword evidence="2" id="KW-0560">Oxidoreductase</keyword>
<dbReference type="AlphaFoldDB" id="A0A6A3AT21"/>
<gene>
    <name evidence="2" type="ORF">F3Y22_tig00110384pilonHSYRG00837</name>
</gene>
<feature type="region of interest" description="Disordered" evidence="1">
    <location>
        <begin position="391"/>
        <end position="416"/>
    </location>
</feature>
<evidence type="ECO:0000313" key="2">
    <source>
        <dbReference type="EMBL" id="KAE8707426.1"/>
    </source>
</evidence>
<feature type="compositionally biased region" description="Basic and acidic residues" evidence="1">
    <location>
        <begin position="545"/>
        <end position="557"/>
    </location>
</feature>
<feature type="compositionally biased region" description="Polar residues" evidence="1">
    <location>
        <begin position="391"/>
        <end position="413"/>
    </location>
</feature>
<dbReference type="EMBL" id="VEPZ02000964">
    <property type="protein sequence ID" value="KAE8707426.1"/>
    <property type="molecule type" value="Genomic_DNA"/>
</dbReference>
<dbReference type="GO" id="GO:0004497">
    <property type="term" value="F:monooxygenase activity"/>
    <property type="evidence" value="ECO:0007669"/>
    <property type="project" value="UniProtKB-KW"/>
</dbReference>
<sequence length="785" mass="87832">MAMLQMQANVQHESPFPGWYTTWDLNSDANGTVRHSDNVNRISRIRQYTDATLPPSLGSNTFYNKGLLKQTMLKHEAEFRDQIRELHRLYRRQKELMDEIKTIDFFKQGCNVEMFQLNHVVRPKSSNHLRVPQQTGSVFPEISEPEGSVFPSHSYDGSKEQAGLDPTHRESSSKAYVLTELNCKKLGRRFLDLELPADGYFDSEEDGFQEVKFDPAVTNIPSNALKKINVGDRGDKELSHSVIGCASVFPEEHFVTSSASSKLKVMADLNVPIELEEDIIPEFSSRQKLLHIEHNHAERMSHTNNERAQDCAILHGLNETDAKLCIGNFWHVMRDVSSSCYEPTSVSPWRFTFKRSPIAVQALPYFKGKSPKPFIISPELDFVSPNFSTNVTGSQDASHTHGENTVQNPTSCSPRIAEMPVPDNRSGETRGPLVPADSAVGSLCVHDAELEKMEATNTLEFESMLGIEGNKVKDINRIPNINMEFNPMSEREKEAQIESVAESEACSKYQGCRLIDLNSCLSMDESLLMPSHCTKVDSEPPASLENKECSSPRDKSNENQLETTLLFSGQEDRDLLAELARNAAEALVCISSSKIQTCLENTTCQLFRASNSLYWFARVASSVSDDPGSELGVNIDVEDYGDQEEYQSDGIDYFEAMTLNLPEINGEDTWCASNVQKEPELSAIHSTNQSNRGRTRRGRRQVDFQSELPSLTCLSRYKSTKDLGGLAKAGDAHHESSSSRNVGQSGCRKGRRRYNLRSSNAMDNTTNALLKQQPSNGELGNRIKD</sequence>
<dbReference type="InterPro" id="IPR008581">
    <property type="entry name" value="DUF863_pln"/>
</dbReference>
<dbReference type="Pfam" id="PF05904">
    <property type="entry name" value="DUF863"/>
    <property type="match status" value="2"/>
</dbReference>